<gene>
    <name evidence="2" type="ORF">HDA32_005357</name>
</gene>
<organism evidence="2 3">
    <name type="scientific">Spinactinospora alkalitolerans</name>
    <dbReference type="NCBI Taxonomy" id="687207"/>
    <lineage>
        <taxon>Bacteria</taxon>
        <taxon>Bacillati</taxon>
        <taxon>Actinomycetota</taxon>
        <taxon>Actinomycetes</taxon>
        <taxon>Streptosporangiales</taxon>
        <taxon>Nocardiopsidaceae</taxon>
        <taxon>Spinactinospora</taxon>
    </lineage>
</organism>
<feature type="region of interest" description="Disordered" evidence="1">
    <location>
        <begin position="44"/>
        <end position="66"/>
    </location>
</feature>
<sequence>MAATTRPPLVGMLHQGGPEPLELLEQAGEEAGVDKYTLAAERVLGRPLGRPPQATESRQMMGLTAR</sequence>
<evidence type="ECO:0000313" key="3">
    <source>
        <dbReference type="Proteomes" id="UP000589036"/>
    </source>
</evidence>
<evidence type="ECO:0000256" key="1">
    <source>
        <dbReference type="SAM" id="MobiDB-lite"/>
    </source>
</evidence>
<dbReference type="RefSeq" id="WP_179645748.1">
    <property type="nucleotide sequence ID" value="NZ_BAAAYY010000014.1"/>
</dbReference>
<dbReference type="AlphaFoldDB" id="A0A852U3S6"/>
<reference evidence="2 3" key="1">
    <citation type="submission" date="2020-07" db="EMBL/GenBank/DDBJ databases">
        <title>Sequencing the genomes of 1000 actinobacteria strains.</title>
        <authorList>
            <person name="Klenk H.-P."/>
        </authorList>
    </citation>
    <scope>NUCLEOTIDE SEQUENCE [LARGE SCALE GENOMIC DNA]</scope>
    <source>
        <strain evidence="2 3">CXB654</strain>
    </source>
</reference>
<dbReference type="Proteomes" id="UP000589036">
    <property type="component" value="Unassembled WGS sequence"/>
</dbReference>
<dbReference type="EMBL" id="JACCCC010000001">
    <property type="protein sequence ID" value="NYE50237.1"/>
    <property type="molecule type" value="Genomic_DNA"/>
</dbReference>
<accession>A0A852U3S6</accession>
<proteinExistence type="predicted"/>
<keyword evidence="3" id="KW-1185">Reference proteome</keyword>
<comment type="caution">
    <text evidence="2">The sequence shown here is derived from an EMBL/GenBank/DDBJ whole genome shotgun (WGS) entry which is preliminary data.</text>
</comment>
<name>A0A852U3S6_9ACTN</name>
<evidence type="ECO:0000313" key="2">
    <source>
        <dbReference type="EMBL" id="NYE50237.1"/>
    </source>
</evidence>
<protein>
    <submittedName>
        <fullName evidence="2">Uncharacterized protein</fullName>
    </submittedName>
</protein>